<gene>
    <name evidence="2" type="ORF">ACFOMD_00800</name>
</gene>
<keyword evidence="3" id="KW-1185">Reference proteome</keyword>
<organism evidence="2 3">
    <name type="scientific">Sphingoaurantiacus capsulatus</name>
    <dbReference type="NCBI Taxonomy" id="1771310"/>
    <lineage>
        <taxon>Bacteria</taxon>
        <taxon>Pseudomonadati</taxon>
        <taxon>Pseudomonadota</taxon>
        <taxon>Alphaproteobacteria</taxon>
        <taxon>Sphingomonadales</taxon>
        <taxon>Sphingosinicellaceae</taxon>
        <taxon>Sphingoaurantiacus</taxon>
    </lineage>
</organism>
<dbReference type="Proteomes" id="UP001595615">
    <property type="component" value="Unassembled WGS sequence"/>
</dbReference>
<dbReference type="EMBL" id="JBHRXV010000001">
    <property type="protein sequence ID" value="MFC3711087.1"/>
    <property type="molecule type" value="Genomic_DNA"/>
</dbReference>
<sequence length="68" mass="7613">MRDQTREKPTSADKNETPHRDPAGRARPNFDGPDPRAEGVEKPRDVEERPFVGSVRPGDYPEGERAKG</sequence>
<proteinExistence type="predicted"/>
<reference evidence="3" key="1">
    <citation type="journal article" date="2019" name="Int. J. Syst. Evol. Microbiol.">
        <title>The Global Catalogue of Microorganisms (GCM) 10K type strain sequencing project: providing services to taxonomists for standard genome sequencing and annotation.</title>
        <authorList>
            <consortium name="The Broad Institute Genomics Platform"/>
            <consortium name="The Broad Institute Genome Sequencing Center for Infectious Disease"/>
            <person name="Wu L."/>
            <person name="Ma J."/>
        </authorList>
    </citation>
    <scope>NUCLEOTIDE SEQUENCE [LARGE SCALE GENOMIC DNA]</scope>
    <source>
        <strain evidence="3">KCTC 42644</strain>
    </source>
</reference>
<feature type="region of interest" description="Disordered" evidence="1">
    <location>
        <begin position="1"/>
        <end position="68"/>
    </location>
</feature>
<feature type="compositionally biased region" description="Basic and acidic residues" evidence="1">
    <location>
        <begin position="1"/>
        <end position="24"/>
    </location>
</feature>
<protein>
    <submittedName>
        <fullName evidence="2">Uncharacterized protein</fullName>
    </submittedName>
</protein>
<name>A0ABV7X529_9SPHN</name>
<dbReference type="RefSeq" id="WP_380855328.1">
    <property type="nucleotide sequence ID" value="NZ_JBHRXV010000001.1"/>
</dbReference>
<accession>A0ABV7X529</accession>
<evidence type="ECO:0000313" key="2">
    <source>
        <dbReference type="EMBL" id="MFC3711087.1"/>
    </source>
</evidence>
<evidence type="ECO:0000313" key="3">
    <source>
        <dbReference type="Proteomes" id="UP001595615"/>
    </source>
</evidence>
<feature type="compositionally biased region" description="Basic and acidic residues" evidence="1">
    <location>
        <begin position="33"/>
        <end position="50"/>
    </location>
</feature>
<comment type="caution">
    <text evidence="2">The sequence shown here is derived from an EMBL/GenBank/DDBJ whole genome shotgun (WGS) entry which is preliminary data.</text>
</comment>
<evidence type="ECO:0000256" key="1">
    <source>
        <dbReference type="SAM" id="MobiDB-lite"/>
    </source>
</evidence>